<evidence type="ECO:0000256" key="2">
    <source>
        <dbReference type="ARBA" id="ARBA00004123"/>
    </source>
</evidence>
<dbReference type="AlphaFoldDB" id="A0A9W8BBH2"/>
<evidence type="ECO:0000256" key="3">
    <source>
        <dbReference type="ARBA" id="ARBA00010541"/>
    </source>
</evidence>
<evidence type="ECO:0000256" key="6">
    <source>
        <dbReference type="ARBA" id="ARBA00023242"/>
    </source>
</evidence>
<dbReference type="PANTHER" id="PTHR46366">
    <property type="entry name" value="PRO-APOPTOTIC SERINE PROTEASE NMA111"/>
    <property type="match status" value="1"/>
</dbReference>
<dbReference type="InterPro" id="IPR025926">
    <property type="entry name" value="PDZ-like_dom"/>
</dbReference>
<dbReference type="Pfam" id="PF13365">
    <property type="entry name" value="Trypsin_2"/>
    <property type="match status" value="1"/>
</dbReference>
<dbReference type="CDD" id="cd06719">
    <property type="entry name" value="PDZ2-4_Nma111p-like"/>
    <property type="match status" value="1"/>
</dbReference>
<protein>
    <recommendedName>
        <fullName evidence="4">Pro-apoptotic serine protease NMA111</fullName>
    </recommendedName>
    <alternativeName>
        <fullName evidence="5">Pro-apoptotic serine protease nma111</fullName>
    </alternativeName>
</protein>
<comment type="subcellular location">
    <subcellularLocation>
        <location evidence="2">Nucleus</location>
    </subcellularLocation>
</comment>
<reference evidence="9" key="1">
    <citation type="submission" date="2022-07" db="EMBL/GenBank/DDBJ databases">
        <title>Phylogenomic reconstructions and comparative analyses of Kickxellomycotina fungi.</title>
        <authorList>
            <person name="Reynolds N.K."/>
            <person name="Stajich J.E."/>
            <person name="Barry K."/>
            <person name="Grigoriev I.V."/>
            <person name="Crous P."/>
            <person name="Smith M.E."/>
        </authorList>
    </citation>
    <scope>NUCLEOTIDE SEQUENCE</scope>
    <source>
        <strain evidence="9">RSA 567</strain>
    </source>
</reference>
<dbReference type="Gene3D" id="2.30.42.10">
    <property type="match status" value="3"/>
</dbReference>
<sequence length="1218" mass="133238">MTDSSTSQPPPSGSPAHPDHRRGAATPPVTRQDASHATTVTPLAHTSRRAPLNLLSGEHDSAVSQNKQAARWSPPSQAEQPVLVPRLRSKSLVETTASSLRSHHPLPAAEGGSGGGGTHGSIQSPGPGIRARRSKSITESIITHRRPSAPSDVLAYVYLPAHFTTPTVTEYPSGPFLPEQSGKKALPEDGALIESPASEATADHEPLPVTWEPTLERAIKAIVSIKANCVRSFDTESSGAYTATGFVVDAKRGIILSNRHVVSPAPTVAQAIFSNYEEVPLEPIYRDPVHDFGFFRFDPSKVRFMELDAIPLSPHRAKIGLEIRVVGNDAGEKLSILAGTLARLDRRAPEYGVGNYNDFNTFYLQAASGTSGGSSGSPVLDIQGHAVALNAGGSTRASSSFYLPLDRIVRALNYIQMEQSVPRGTLQAEFEYQSYDELRRLGLDPQIEQSMRQRFPAETGMLVVRSVLPQGPADQKLRPGDIVVAVNDEPLTQFSSLFSIIDDAVGKNISLTICRGPQPYVIDLTIQDLHSVTPNRFVEIGGGVVNEVSYQLARGYGLPVGGVYVATSGHMLGSGSAWRGSVVVALNNIPTPTLDEFIHAVQQLPDGSRVPIRFFPITKFHKEQVSIIHVDRHWHPFKLAVRNDQTGLWDYKEFPPPPPIPANTPFTTTLLQVDPKLTPAHRVWPCFVSIDFYIPYLVDGAQATMHYGPGLIIDRERGLVVCDRDTVPISIGDIYITFGNSLIIPGQLLLLHPVYNFAILCYNPALIGDTPVESARLAPPEVTGKLSPGDPINLVALTTDQEPLVKKTKITNIGPVVTRECTPPRWRSVNVEGIRVDDSVTSQGGVLCDDDGMILGLWSNYTSQNSSGKDFSFMVGLKVDPILKALEHMLRTMDRITQADQIKQDPGLLDSCSATESITSETCLLKTQILRTPVLPSLRTLDVEFSFMTMVSARTLGLSEERVRQLQQASVHDTPTVVYVLNLLSPLSPAADQLRIGDAILEVNGELVLKPYSLAVFYDQELVTLTVLRAGEELTLTIPTIPLPTMETRRIVGWAGALIQTPYHAVHEQVKSIPSDLYISCILYGSPANAYNLRPGVWITEINNEPVHNMDDFLEKLRHFRQFYQEKLAAAQQQAADDGRDGNEETSSPLDLAPSSPAAEPKDRRFGAEDYFIRLTTINRAGISRILSLRVDDHYWPTWDLVQSPHSVSGWACNFDVL</sequence>
<organism evidence="9 10">
    <name type="scientific">Dimargaris verticillata</name>
    <dbReference type="NCBI Taxonomy" id="2761393"/>
    <lineage>
        <taxon>Eukaryota</taxon>
        <taxon>Fungi</taxon>
        <taxon>Fungi incertae sedis</taxon>
        <taxon>Zoopagomycota</taxon>
        <taxon>Kickxellomycotina</taxon>
        <taxon>Dimargaritomycetes</taxon>
        <taxon>Dimargaritales</taxon>
        <taxon>Dimargaritaceae</taxon>
        <taxon>Dimargaris</taxon>
    </lineage>
</organism>
<evidence type="ECO:0000256" key="7">
    <source>
        <dbReference type="SAM" id="MobiDB-lite"/>
    </source>
</evidence>
<dbReference type="InterPro" id="IPR001940">
    <property type="entry name" value="Peptidase_S1C"/>
</dbReference>
<evidence type="ECO:0000259" key="8">
    <source>
        <dbReference type="PROSITE" id="PS50106"/>
    </source>
</evidence>
<feature type="domain" description="PDZ" evidence="8">
    <location>
        <begin position="427"/>
        <end position="495"/>
    </location>
</feature>
<feature type="compositionally biased region" description="Polar residues" evidence="7">
    <location>
        <begin position="62"/>
        <end position="79"/>
    </location>
</feature>
<name>A0A9W8BBH2_9FUNG</name>
<dbReference type="SMART" id="SM00228">
    <property type="entry name" value="PDZ"/>
    <property type="match status" value="3"/>
</dbReference>
<accession>A0A9W8BBH2</accession>
<dbReference type="SUPFAM" id="SSF50494">
    <property type="entry name" value="Trypsin-like serine proteases"/>
    <property type="match status" value="2"/>
</dbReference>
<dbReference type="EMBL" id="JANBQB010000018">
    <property type="protein sequence ID" value="KAJ1984485.1"/>
    <property type="molecule type" value="Genomic_DNA"/>
</dbReference>
<dbReference type="PROSITE" id="PS50106">
    <property type="entry name" value="PDZ"/>
    <property type="match status" value="1"/>
</dbReference>
<dbReference type="InterPro" id="IPR036034">
    <property type="entry name" value="PDZ_sf"/>
</dbReference>
<evidence type="ECO:0000313" key="9">
    <source>
        <dbReference type="EMBL" id="KAJ1984485.1"/>
    </source>
</evidence>
<dbReference type="Pfam" id="PF17820">
    <property type="entry name" value="PDZ_6"/>
    <property type="match status" value="1"/>
</dbReference>
<feature type="region of interest" description="Disordered" evidence="7">
    <location>
        <begin position="1131"/>
        <end position="1162"/>
    </location>
</feature>
<proteinExistence type="inferred from homology"/>
<evidence type="ECO:0000256" key="4">
    <source>
        <dbReference type="ARBA" id="ARBA00020338"/>
    </source>
</evidence>
<evidence type="ECO:0000256" key="1">
    <source>
        <dbReference type="ARBA" id="ARBA00002558"/>
    </source>
</evidence>
<dbReference type="GO" id="GO:0005634">
    <property type="term" value="C:nucleus"/>
    <property type="evidence" value="ECO:0007669"/>
    <property type="project" value="UniProtKB-SubCell"/>
</dbReference>
<comment type="similarity">
    <text evidence="3">Belongs to the peptidase S1C family.</text>
</comment>
<dbReference type="GO" id="GO:0006508">
    <property type="term" value="P:proteolysis"/>
    <property type="evidence" value="ECO:0007669"/>
    <property type="project" value="UniProtKB-KW"/>
</dbReference>
<feature type="compositionally biased region" description="Low complexity" evidence="7">
    <location>
        <begin position="1147"/>
        <end position="1159"/>
    </location>
</feature>
<dbReference type="InterPro" id="IPR009003">
    <property type="entry name" value="Peptidase_S1_PA"/>
</dbReference>
<evidence type="ECO:0000313" key="10">
    <source>
        <dbReference type="Proteomes" id="UP001151582"/>
    </source>
</evidence>
<keyword evidence="10" id="KW-1185">Reference proteome</keyword>
<keyword evidence="6" id="KW-0539">Nucleus</keyword>
<dbReference type="Proteomes" id="UP001151582">
    <property type="component" value="Unassembled WGS sequence"/>
</dbReference>
<evidence type="ECO:0000256" key="5">
    <source>
        <dbReference type="ARBA" id="ARBA00021524"/>
    </source>
</evidence>
<dbReference type="GO" id="GO:0004252">
    <property type="term" value="F:serine-type endopeptidase activity"/>
    <property type="evidence" value="ECO:0007669"/>
    <property type="project" value="InterPro"/>
</dbReference>
<gene>
    <name evidence="9" type="ORF">H4R34_000632</name>
</gene>
<dbReference type="OrthoDB" id="4217619at2759"/>
<feature type="region of interest" description="Disordered" evidence="7">
    <location>
        <begin position="1"/>
        <end position="133"/>
    </location>
</feature>
<dbReference type="Pfam" id="PF12812">
    <property type="entry name" value="PDZ_1"/>
    <property type="match status" value="2"/>
</dbReference>
<dbReference type="InterPro" id="IPR041489">
    <property type="entry name" value="PDZ_6"/>
</dbReference>
<dbReference type="InterPro" id="IPR001478">
    <property type="entry name" value="PDZ"/>
</dbReference>
<dbReference type="Gene3D" id="2.40.10.120">
    <property type="match status" value="1"/>
</dbReference>
<dbReference type="SUPFAM" id="SSF50156">
    <property type="entry name" value="PDZ domain-like"/>
    <property type="match status" value="3"/>
</dbReference>
<dbReference type="CDD" id="cd06786">
    <property type="entry name" value="cpPDZ1_ScNma111-like"/>
    <property type="match status" value="1"/>
</dbReference>
<dbReference type="PRINTS" id="PR00834">
    <property type="entry name" value="PROTEASES2C"/>
</dbReference>
<comment type="caution">
    <text evidence="9">The sequence shown here is derived from an EMBL/GenBank/DDBJ whole genome shotgun (WGS) entry which is preliminary data.</text>
</comment>
<comment type="function">
    <text evidence="1">Nuclear serine protease which mediates apoptosis.</text>
</comment>
<dbReference type="PANTHER" id="PTHR46366:SF1">
    <property type="entry name" value="PDZ DOMAIN-CONTAINING PROTEIN C1685.05"/>
    <property type="match status" value="1"/>
</dbReference>